<evidence type="ECO:0000259" key="8">
    <source>
        <dbReference type="Pfam" id="PF13632"/>
    </source>
</evidence>
<dbReference type="GO" id="GO:0016757">
    <property type="term" value="F:glycosyltransferase activity"/>
    <property type="evidence" value="ECO:0007669"/>
    <property type="project" value="UniProtKB-KW"/>
</dbReference>
<keyword evidence="5 7" id="KW-1133">Transmembrane helix</keyword>
<keyword evidence="2" id="KW-0328">Glycosyltransferase</keyword>
<dbReference type="SUPFAM" id="SSF53448">
    <property type="entry name" value="Nucleotide-diphospho-sugar transferases"/>
    <property type="match status" value="1"/>
</dbReference>
<evidence type="ECO:0000313" key="10">
    <source>
        <dbReference type="Proteomes" id="UP000702952"/>
    </source>
</evidence>
<proteinExistence type="predicted"/>
<feature type="transmembrane region" description="Helical" evidence="7">
    <location>
        <begin position="363"/>
        <end position="384"/>
    </location>
</feature>
<feature type="domain" description="Glycosyltransferase 2-like" evidence="8">
    <location>
        <begin position="198"/>
        <end position="410"/>
    </location>
</feature>
<evidence type="ECO:0000256" key="2">
    <source>
        <dbReference type="ARBA" id="ARBA00022676"/>
    </source>
</evidence>
<evidence type="ECO:0000256" key="6">
    <source>
        <dbReference type="ARBA" id="ARBA00023136"/>
    </source>
</evidence>
<feature type="transmembrane region" description="Helical" evidence="7">
    <location>
        <begin position="481"/>
        <end position="499"/>
    </location>
</feature>
<dbReference type="InterPro" id="IPR001173">
    <property type="entry name" value="Glyco_trans_2-like"/>
</dbReference>
<dbReference type="RefSeq" id="WP_065659536.1">
    <property type="nucleotide sequence ID" value="NZ_CP123839.1"/>
</dbReference>
<dbReference type="PANTHER" id="PTHR43867">
    <property type="entry name" value="CELLULOSE SYNTHASE CATALYTIC SUBUNIT A [UDP-FORMING]"/>
    <property type="match status" value="1"/>
</dbReference>
<dbReference type="EMBL" id="JAAMAY010000014">
    <property type="protein sequence ID" value="NTC28425.1"/>
    <property type="molecule type" value="Genomic_DNA"/>
</dbReference>
<keyword evidence="4 7" id="KW-0812">Transmembrane</keyword>
<feature type="transmembrane region" description="Helical" evidence="7">
    <location>
        <begin position="506"/>
        <end position="527"/>
    </location>
</feature>
<reference evidence="9" key="1">
    <citation type="journal article" date="2020" name="Science">
        <title>Unexpected conservation and global transmission of agrobacterial virulence plasmids.</title>
        <authorList>
            <person name="Weisberg A.J."/>
            <person name="Davis E.W. 2nd"/>
            <person name="Tabima J."/>
            <person name="Belcher M.S."/>
            <person name="Miller M."/>
            <person name="Kuo C.H."/>
            <person name="Loper J.E."/>
            <person name="Grunwald N.J."/>
            <person name="Putnam M.L."/>
            <person name="Chang J.H."/>
        </authorList>
    </citation>
    <scope>NUCLEOTIDE SEQUENCE</scope>
    <source>
        <strain evidence="9">17-1853-1a</strain>
    </source>
</reference>
<feature type="transmembrane region" description="Helical" evidence="7">
    <location>
        <begin position="63"/>
        <end position="85"/>
    </location>
</feature>
<evidence type="ECO:0000256" key="5">
    <source>
        <dbReference type="ARBA" id="ARBA00022989"/>
    </source>
</evidence>
<evidence type="ECO:0000313" key="9">
    <source>
        <dbReference type="EMBL" id="NTC28425.1"/>
    </source>
</evidence>
<gene>
    <name evidence="9" type="ORF">G6M46_09675</name>
</gene>
<feature type="transmembrane region" description="Helical" evidence="7">
    <location>
        <begin position="396"/>
        <end position="417"/>
    </location>
</feature>
<dbReference type="Proteomes" id="UP000702952">
    <property type="component" value="Unassembled WGS sequence"/>
</dbReference>
<feature type="transmembrane region" description="Helical" evidence="7">
    <location>
        <begin position="429"/>
        <end position="452"/>
    </location>
</feature>
<evidence type="ECO:0000256" key="4">
    <source>
        <dbReference type="ARBA" id="ARBA00022692"/>
    </source>
</evidence>
<evidence type="ECO:0000256" key="1">
    <source>
        <dbReference type="ARBA" id="ARBA00004141"/>
    </source>
</evidence>
<evidence type="ECO:0000256" key="3">
    <source>
        <dbReference type="ARBA" id="ARBA00022679"/>
    </source>
</evidence>
<keyword evidence="6 7" id="KW-0472">Membrane</keyword>
<sequence length="642" mass="71412">MKARSTPSVPSSRPVAGQLPMLPVFTGWNRMAYRLGIGGWLVTLAYFWIWWLDRDRVIDWPYFTIVTVTLAWITLLPSYFIFIFLNARVVDRRSPLPQGRVAMVVTKAPSEPFAVVQKTLQAMLEQKGLEFDVWLADEDPDAQTLKWCGAHGVFVSTRKGVVDYHRKTWPRRTRCKEGNLAYFYDHYGYERYDFVAQFDADHVPEPDYLSEIIRPFADPAVGYVSAPSICDANAKESWAARGRLYAEASLHGALQLGYNNSWAPLCIGSHYAVRTKALREVGGLGPELAEDHSTTLLMNAGGWRGVHAVNAIAHGDGPVTFTDLVVQEFQWSRSLMTILLQYSRHYVPKLPLRLKFQFLFSQLWYPLFSGFMALMFVLPAFALLSGQVLVNASYPVFLAHFLPISLIMIVFAFFWRATGAFRPHDAKLFGWEAIVFLFLRWPWSLMGVLAAIRDTIRGDFVDFRITPKGTQAKPPLPLRVIAPYMVLAALSLLAMVLAPRENAAEGFFVFAAINVAIYAGLSVFLLVRHTMENGLPRLPALRGGATVAACSLLLVAGSAAELSSHAIGGLEALSHGQPYVSFTETRFTVAGAGVEGARSVRLKLRIVLPGMPGIRNMQAEPIVPPPVMTTGEIMLADNRVGQ</sequence>
<dbReference type="Pfam" id="PF13632">
    <property type="entry name" value="Glyco_trans_2_3"/>
    <property type="match status" value="1"/>
</dbReference>
<dbReference type="PANTHER" id="PTHR43867:SF2">
    <property type="entry name" value="CELLULOSE SYNTHASE CATALYTIC SUBUNIT A [UDP-FORMING]"/>
    <property type="match status" value="1"/>
</dbReference>
<dbReference type="GO" id="GO:0016020">
    <property type="term" value="C:membrane"/>
    <property type="evidence" value="ECO:0007669"/>
    <property type="project" value="UniProtKB-SubCell"/>
</dbReference>
<dbReference type="AlphaFoldDB" id="A0AA44F3I4"/>
<protein>
    <submittedName>
        <fullName evidence="9">Glycosyltransferase</fullName>
    </submittedName>
</protein>
<dbReference type="InterPro" id="IPR050321">
    <property type="entry name" value="Glycosyltr_2/OpgH_subfam"/>
</dbReference>
<organism evidence="9 10">
    <name type="scientific">Agrobacterium tumefaciens</name>
    <dbReference type="NCBI Taxonomy" id="358"/>
    <lineage>
        <taxon>Bacteria</taxon>
        <taxon>Pseudomonadati</taxon>
        <taxon>Pseudomonadota</taxon>
        <taxon>Alphaproteobacteria</taxon>
        <taxon>Hyphomicrobiales</taxon>
        <taxon>Rhizobiaceae</taxon>
        <taxon>Rhizobium/Agrobacterium group</taxon>
        <taxon>Agrobacterium</taxon>
        <taxon>Agrobacterium tumefaciens complex</taxon>
    </lineage>
</organism>
<dbReference type="Gene3D" id="3.90.550.10">
    <property type="entry name" value="Spore Coat Polysaccharide Biosynthesis Protein SpsA, Chain A"/>
    <property type="match status" value="1"/>
</dbReference>
<comment type="subcellular location">
    <subcellularLocation>
        <location evidence="1">Membrane</location>
        <topology evidence="1">Multi-pass membrane protein</topology>
    </subcellularLocation>
</comment>
<evidence type="ECO:0000256" key="7">
    <source>
        <dbReference type="SAM" id="Phobius"/>
    </source>
</evidence>
<keyword evidence="3" id="KW-0808">Transferase</keyword>
<accession>A0AA44F3I4</accession>
<comment type="caution">
    <text evidence="9">The sequence shown here is derived from an EMBL/GenBank/DDBJ whole genome shotgun (WGS) entry which is preliminary data.</text>
</comment>
<dbReference type="InterPro" id="IPR029044">
    <property type="entry name" value="Nucleotide-diphossugar_trans"/>
</dbReference>
<name>A0AA44F3I4_AGRTU</name>
<feature type="transmembrane region" description="Helical" evidence="7">
    <location>
        <begin position="31"/>
        <end position="51"/>
    </location>
</feature>